<sequence length="327" mass="36709">MKKMILVTGGAGYIGSHAVVELLDNGYEVAVIDSLENGFIEFVDKRAKFYQGNVQNPTLMDQIFSENNISAVMHFAGYIRVPESVEDPNKYYLNNTYTTMCLIQSMLKNNIKNIVFSSTAAVYGDITENTPVIEEHSTLPINPYGSSKLMSEKIIIDCSKAYGLNYSIFRYFNVAGAHEKYPIGQKGKGVTSLITLTLQSASNSKNHLNVFGNNFPTFDGTGVRDYIHVVDLVRAHILSLDKLFKNESNIYNLGNENGFSVLEIIQAAKKVTKNEIPYRITERRKGDPACVIASSKRAKEILAWHPYYTNIEKIIETAWNFTKITLK</sequence>
<comment type="pathway">
    <text evidence="3 10">Carbohydrate metabolism; galactose metabolism.</text>
</comment>
<dbReference type="CDD" id="cd05247">
    <property type="entry name" value="UDP_G4E_1_SDR_e"/>
    <property type="match status" value="1"/>
</dbReference>
<keyword evidence="7 10" id="KW-0520">NAD</keyword>
<evidence type="ECO:0000256" key="2">
    <source>
        <dbReference type="ARBA" id="ARBA00001911"/>
    </source>
</evidence>
<dbReference type="EC" id="5.1.3.2" evidence="5 10"/>
<dbReference type="InterPro" id="IPR001509">
    <property type="entry name" value="Epimerase_deHydtase"/>
</dbReference>
<evidence type="ECO:0000256" key="9">
    <source>
        <dbReference type="ARBA" id="ARBA00023277"/>
    </source>
</evidence>
<dbReference type="NCBIfam" id="TIGR01179">
    <property type="entry name" value="galE"/>
    <property type="match status" value="1"/>
</dbReference>
<gene>
    <name evidence="12" type="ORF">FUSO8_00405</name>
</gene>
<evidence type="ECO:0000256" key="3">
    <source>
        <dbReference type="ARBA" id="ARBA00004947"/>
    </source>
</evidence>
<evidence type="ECO:0000256" key="7">
    <source>
        <dbReference type="ARBA" id="ARBA00023027"/>
    </source>
</evidence>
<accession>A0AB73C6C9</accession>
<dbReference type="SUPFAM" id="SSF51735">
    <property type="entry name" value="NAD(P)-binding Rossmann-fold domains"/>
    <property type="match status" value="1"/>
</dbReference>
<comment type="catalytic activity">
    <reaction evidence="1 10">
        <text>UDP-alpha-D-glucose = UDP-alpha-D-galactose</text>
        <dbReference type="Rhea" id="RHEA:22168"/>
        <dbReference type="ChEBI" id="CHEBI:58885"/>
        <dbReference type="ChEBI" id="CHEBI:66914"/>
        <dbReference type="EC" id="5.1.3.2"/>
    </reaction>
</comment>
<dbReference type="Pfam" id="PF01370">
    <property type="entry name" value="Epimerase"/>
    <property type="match status" value="1"/>
</dbReference>
<dbReference type="PANTHER" id="PTHR43725">
    <property type="entry name" value="UDP-GLUCOSE 4-EPIMERASE"/>
    <property type="match status" value="1"/>
</dbReference>
<keyword evidence="8 10" id="KW-0413">Isomerase</keyword>
<reference evidence="12 13" key="1">
    <citation type="submission" date="2014-01" db="EMBL/GenBank/DDBJ databases">
        <title>Comparative genomics of Fusobacterium necrophorum wild isolates.</title>
        <authorList>
            <person name="Kittichotirat W."/>
            <person name="Bumgarner R.E."/>
            <person name="Lawrence P."/>
        </authorList>
    </citation>
    <scope>NUCLEOTIDE SEQUENCE [LARGE SCALE GENOMIC DNA]</scope>
    <source>
        <strain evidence="12 13">DJ-2</strain>
    </source>
</reference>
<dbReference type="GO" id="GO:0003978">
    <property type="term" value="F:UDP-glucose 4-epimerase activity"/>
    <property type="evidence" value="ECO:0007669"/>
    <property type="project" value="UniProtKB-UniRule"/>
</dbReference>
<dbReference type="Gene3D" id="3.90.25.10">
    <property type="entry name" value="UDP-galactose 4-epimerase, domain 1"/>
    <property type="match status" value="1"/>
</dbReference>
<dbReference type="InterPro" id="IPR005886">
    <property type="entry name" value="UDP_G4E"/>
</dbReference>
<organism evidence="12 13">
    <name type="scientific">Fusobacterium necrophorum DJ-2</name>
    <dbReference type="NCBI Taxonomy" id="1441737"/>
    <lineage>
        <taxon>Bacteria</taxon>
        <taxon>Fusobacteriati</taxon>
        <taxon>Fusobacteriota</taxon>
        <taxon>Fusobacteriia</taxon>
        <taxon>Fusobacteriales</taxon>
        <taxon>Fusobacteriaceae</taxon>
        <taxon>Fusobacterium</taxon>
    </lineage>
</organism>
<comment type="cofactor">
    <cofactor evidence="2 10">
        <name>NAD(+)</name>
        <dbReference type="ChEBI" id="CHEBI:57540"/>
    </cofactor>
</comment>
<proteinExistence type="inferred from homology"/>
<keyword evidence="9 10" id="KW-0119">Carbohydrate metabolism</keyword>
<comment type="caution">
    <text evidence="12">The sequence shown here is derived from an EMBL/GenBank/DDBJ whole genome shotgun (WGS) entry which is preliminary data.</text>
</comment>
<dbReference type="AlphaFoldDB" id="A0AB73C6C9"/>
<dbReference type="EMBL" id="JAAH01000001">
    <property type="protein sequence ID" value="KDE73789.1"/>
    <property type="molecule type" value="Genomic_DNA"/>
</dbReference>
<evidence type="ECO:0000256" key="5">
    <source>
        <dbReference type="ARBA" id="ARBA00013189"/>
    </source>
</evidence>
<dbReference type="PANTHER" id="PTHR43725:SF53">
    <property type="entry name" value="UDP-ARABINOSE 4-EPIMERASE 1"/>
    <property type="match status" value="1"/>
</dbReference>
<evidence type="ECO:0000256" key="4">
    <source>
        <dbReference type="ARBA" id="ARBA00007637"/>
    </source>
</evidence>
<evidence type="ECO:0000313" key="12">
    <source>
        <dbReference type="EMBL" id="KDE73789.1"/>
    </source>
</evidence>
<dbReference type="Proteomes" id="UP000027058">
    <property type="component" value="Unassembled WGS sequence"/>
</dbReference>
<comment type="similarity">
    <text evidence="4 10">Belongs to the NAD(P)-dependent epimerase/dehydratase family.</text>
</comment>
<dbReference type="RefSeq" id="WP_035905503.1">
    <property type="nucleotide sequence ID" value="NZ_JAAH01000001.1"/>
</dbReference>
<evidence type="ECO:0000256" key="1">
    <source>
        <dbReference type="ARBA" id="ARBA00000083"/>
    </source>
</evidence>
<protein>
    <recommendedName>
        <fullName evidence="6 10">UDP-glucose 4-epimerase</fullName>
        <ecNumber evidence="5 10">5.1.3.2</ecNumber>
    </recommendedName>
</protein>
<evidence type="ECO:0000256" key="6">
    <source>
        <dbReference type="ARBA" id="ARBA00018569"/>
    </source>
</evidence>
<feature type="domain" description="NAD-dependent epimerase/dehydratase" evidence="11">
    <location>
        <begin position="5"/>
        <end position="254"/>
    </location>
</feature>
<evidence type="ECO:0000256" key="10">
    <source>
        <dbReference type="RuleBase" id="RU366046"/>
    </source>
</evidence>
<evidence type="ECO:0000313" key="13">
    <source>
        <dbReference type="Proteomes" id="UP000027058"/>
    </source>
</evidence>
<evidence type="ECO:0000259" key="11">
    <source>
        <dbReference type="Pfam" id="PF01370"/>
    </source>
</evidence>
<evidence type="ECO:0000256" key="8">
    <source>
        <dbReference type="ARBA" id="ARBA00023235"/>
    </source>
</evidence>
<name>A0AB73C6C9_9FUSO</name>
<dbReference type="Gene3D" id="3.40.50.720">
    <property type="entry name" value="NAD(P)-binding Rossmann-like Domain"/>
    <property type="match status" value="1"/>
</dbReference>
<dbReference type="InterPro" id="IPR036291">
    <property type="entry name" value="NAD(P)-bd_dom_sf"/>
</dbReference>
<dbReference type="GO" id="GO:0033499">
    <property type="term" value="P:galactose catabolic process via UDP-galactose, Leloir pathway"/>
    <property type="evidence" value="ECO:0007669"/>
    <property type="project" value="TreeGrafter"/>
</dbReference>
<comment type="subunit">
    <text evidence="10">Homodimer.</text>
</comment>